<feature type="domain" description="Helicase C-terminal" evidence="10">
    <location>
        <begin position="365"/>
        <end position="543"/>
    </location>
</feature>
<dbReference type="GO" id="GO:0005730">
    <property type="term" value="C:nucleolus"/>
    <property type="evidence" value="ECO:0007669"/>
    <property type="project" value="TreeGrafter"/>
</dbReference>
<dbReference type="CDD" id="cd18791">
    <property type="entry name" value="SF2_C_RHA"/>
    <property type="match status" value="1"/>
</dbReference>
<proteinExistence type="predicted"/>
<feature type="domain" description="Helicase ATP-binding" evidence="9">
    <location>
        <begin position="176"/>
        <end position="344"/>
    </location>
</feature>
<keyword evidence="4" id="KW-0378">Hydrolase</keyword>
<reference evidence="11 12" key="1">
    <citation type="submission" date="2019-03" db="EMBL/GenBank/DDBJ databases">
        <title>Sequencing 23 genomes of Wallemia ichthyophaga.</title>
        <authorList>
            <person name="Gostincar C."/>
        </authorList>
    </citation>
    <scope>NUCLEOTIDE SEQUENCE [LARGE SCALE GENOMIC DNA]</scope>
    <source>
        <strain evidence="11 12">EXF-8621</strain>
    </source>
</reference>
<keyword evidence="3" id="KW-0547">Nucleotide-binding</keyword>
<dbReference type="AlphaFoldDB" id="A0A4T0H4A8"/>
<dbReference type="CDD" id="cd17978">
    <property type="entry name" value="DEXHc_DHX33"/>
    <property type="match status" value="1"/>
</dbReference>
<dbReference type="InterPro" id="IPR011545">
    <property type="entry name" value="DEAD/DEAH_box_helicase_dom"/>
</dbReference>
<gene>
    <name evidence="11" type="ORF">E3P90_03056</name>
</gene>
<feature type="non-terminal residue" evidence="11">
    <location>
        <position position="1"/>
    </location>
</feature>
<dbReference type="GO" id="GO:0005524">
    <property type="term" value="F:ATP binding"/>
    <property type="evidence" value="ECO:0007669"/>
    <property type="project" value="UniProtKB-KW"/>
</dbReference>
<dbReference type="Gene3D" id="1.20.120.1080">
    <property type="match status" value="1"/>
</dbReference>
<dbReference type="InterPro" id="IPR027417">
    <property type="entry name" value="P-loop_NTPase"/>
</dbReference>
<dbReference type="PROSITE" id="PS51194">
    <property type="entry name" value="HELICASE_CTER"/>
    <property type="match status" value="1"/>
</dbReference>
<dbReference type="Pfam" id="PF04408">
    <property type="entry name" value="WHD_HA2"/>
    <property type="match status" value="1"/>
</dbReference>
<dbReference type="InterPro" id="IPR011709">
    <property type="entry name" value="DEAD-box_helicase_OB_fold"/>
</dbReference>
<accession>A0A4T0H4A8</accession>
<feature type="compositionally biased region" description="Low complexity" evidence="8">
    <location>
        <begin position="1"/>
        <end position="19"/>
    </location>
</feature>
<dbReference type="Proteomes" id="UP000306954">
    <property type="component" value="Unassembled WGS sequence"/>
</dbReference>
<evidence type="ECO:0000256" key="3">
    <source>
        <dbReference type="ARBA" id="ARBA00022741"/>
    </source>
</evidence>
<dbReference type="PANTHER" id="PTHR18934">
    <property type="entry name" value="ATP-DEPENDENT RNA HELICASE"/>
    <property type="match status" value="1"/>
</dbReference>
<dbReference type="InterPro" id="IPR002464">
    <property type="entry name" value="DNA/RNA_helicase_DEAH_CS"/>
</dbReference>
<dbReference type="GO" id="GO:0003724">
    <property type="term" value="F:RNA helicase activity"/>
    <property type="evidence" value="ECO:0007669"/>
    <property type="project" value="UniProtKB-EC"/>
</dbReference>
<dbReference type="Pfam" id="PF07717">
    <property type="entry name" value="OB_NTP_bind"/>
    <property type="match status" value="1"/>
</dbReference>
<evidence type="ECO:0000313" key="12">
    <source>
        <dbReference type="Proteomes" id="UP000306954"/>
    </source>
</evidence>
<dbReference type="Gene3D" id="3.40.50.300">
    <property type="entry name" value="P-loop containing nucleotide triphosphate hydrolases"/>
    <property type="match status" value="2"/>
</dbReference>
<feature type="region of interest" description="Disordered" evidence="8">
    <location>
        <begin position="73"/>
        <end position="109"/>
    </location>
</feature>
<dbReference type="EMBL" id="SPOF01000035">
    <property type="protein sequence ID" value="TIB09969.1"/>
    <property type="molecule type" value="Genomic_DNA"/>
</dbReference>
<dbReference type="GO" id="GO:0003725">
    <property type="term" value="F:double-stranded RNA binding"/>
    <property type="evidence" value="ECO:0007669"/>
    <property type="project" value="TreeGrafter"/>
</dbReference>
<dbReference type="PROSITE" id="PS51192">
    <property type="entry name" value="HELICASE_ATP_BIND_1"/>
    <property type="match status" value="1"/>
</dbReference>
<evidence type="ECO:0000256" key="5">
    <source>
        <dbReference type="ARBA" id="ARBA00022806"/>
    </source>
</evidence>
<feature type="compositionally biased region" description="Low complexity" evidence="8">
    <location>
        <begin position="93"/>
        <end position="104"/>
    </location>
</feature>
<evidence type="ECO:0000256" key="6">
    <source>
        <dbReference type="ARBA" id="ARBA00022840"/>
    </source>
</evidence>
<dbReference type="PANTHER" id="PTHR18934:SF118">
    <property type="entry name" value="ATP-DEPENDENT RNA HELICASE DHX33"/>
    <property type="match status" value="1"/>
</dbReference>
<evidence type="ECO:0000256" key="2">
    <source>
        <dbReference type="ARBA" id="ARBA00022664"/>
    </source>
</evidence>
<feature type="compositionally biased region" description="Basic and acidic residues" evidence="8">
    <location>
        <begin position="122"/>
        <end position="133"/>
    </location>
</feature>
<keyword evidence="6" id="KW-0067">ATP-binding</keyword>
<evidence type="ECO:0000256" key="8">
    <source>
        <dbReference type="SAM" id="MobiDB-lite"/>
    </source>
</evidence>
<dbReference type="SUPFAM" id="SSF52540">
    <property type="entry name" value="P-loop containing nucleoside triphosphate hydrolases"/>
    <property type="match status" value="1"/>
</dbReference>
<name>A0A4T0H4A8_WALIC</name>
<feature type="compositionally biased region" description="Basic and acidic residues" evidence="8">
    <location>
        <begin position="73"/>
        <end position="88"/>
    </location>
</feature>
<evidence type="ECO:0000259" key="9">
    <source>
        <dbReference type="PROSITE" id="PS51192"/>
    </source>
</evidence>
<dbReference type="SMART" id="SM00490">
    <property type="entry name" value="HELICc"/>
    <property type="match status" value="1"/>
</dbReference>
<dbReference type="FunFam" id="3.40.50.300:FF:000615">
    <property type="entry name" value="pre-mRNA-splicing factor ATP-dependent RNA helicase DEAH7"/>
    <property type="match status" value="1"/>
</dbReference>
<dbReference type="InterPro" id="IPR014001">
    <property type="entry name" value="Helicase_ATP-bd"/>
</dbReference>
<dbReference type="Pfam" id="PF00271">
    <property type="entry name" value="Helicase_C"/>
    <property type="match status" value="1"/>
</dbReference>
<dbReference type="InterPro" id="IPR048333">
    <property type="entry name" value="HA2_WH"/>
</dbReference>
<dbReference type="GO" id="GO:1990904">
    <property type="term" value="C:ribonucleoprotein complex"/>
    <property type="evidence" value="ECO:0007669"/>
    <property type="project" value="UniProtKB-ARBA"/>
</dbReference>
<feature type="region of interest" description="Disordered" evidence="8">
    <location>
        <begin position="1"/>
        <end position="33"/>
    </location>
</feature>
<dbReference type="GO" id="GO:0016787">
    <property type="term" value="F:hydrolase activity"/>
    <property type="evidence" value="ECO:0007669"/>
    <property type="project" value="UniProtKB-KW"/>
</dbReference>
<organism evidence="11 12">
    <name type="scientific">Wallemia ichthyophaga</name>
    <dbReference type="NCBI Taxonomy" id="245174"/>
    <lineage>
        <taxon>Eukaryota</taxon>
        <taxon>Fungi</taxon>
        <taxon>Dikarya</taxon>
        <taxon>Basidiomycota</taxon>
        <taxon>Wallemiomycotina</taxon>
        <taxon>Wallemiomycetes</taxon>
        <taxon>Wallemiales</taxon>
        <taxon>Wallemiaceae</taxon>
        <taxon>Wallemia</taxon>
    </lineage>
</organism>
<dbReference type="GO" id="GO:0006397">
    <property type="term" value="P:mRNA processing"/>
    <property type="evidence" value="ECO:0007669"/>
    <property type="project" value="UniProtKB-KW"/>
</dbReference>
<dbReference type="Pfam" id="PF00270">
    <property type="entry name" value="DEAD"/>
    <property type="match status" value="1"/>
</dbReference>
<evidence type="ECO:0000256" key="4">
    <source>
        <dbReference type="ARBA" id="ARBA00022801"/>
    </source>
</evidence>
<keyword evidence="2" id="KW-0507">mRNA processing</keyword>
<dbReference type="EC" id="3.6.4.13" evidence="1"/>
<evidence type="ECO:0000256" key="1">
    <source>
        <dbReference type="ARBA" id="ARBA00012552"/>
    </source>
</evidence>
<keyword evidence="5" id="KW-0347">Helicase</keyword>
<comment type="catalytic activity">
    <reaction evidence="7">
        <text>ATP + H2O = ADP + phosphate + H(+)</text>
        <dbReference type="Rhea" id="RHEA:13065"/>
        <dbReference type="ChEBI" id="CHEBI:15377"/>
        <dbReference type="ChEBI" id="CHEBI:15378"/>
        <dbReference type="ChEBI" id="CHEBI:30616"/>
        <dbReference type="ChEBI" id="CHEBI:43474"/>
        <dbReference type="ChEBI" id="CHEBI:456216"/>
        <dbReference type="EC" id="3.6.4.13"/>
    </reaction>
</comment>
<evidence type="ECO:0000313" key="11">
    <source>
        <dbReference type="EMBL" id="TIB09969.1"/>
    </source>
</evidence>
<comment type="caution">
    <text evidence="11">The sequence shown here is derived from an EMBL/GenBank/DDBJ whole genome shotgun (WGS) entry which is preliminary data.</text>
</comment>
<evidence type="ECO:0000259" key="10">
    <source>
        <dbReference type="PROSITE" id="PS51194"/>
    </source>
</evidence>
<dbReference type="SMART" id="SM00847">
    <property type="entry name" value="HA2"/>
    <property type="match status" value="1"/>
</dbReference>
<sequence length="803" mass="88876">LSFSLSSLPSLPSLSLPDSSESDTAPLKPSASPILSSNSERFCLLAALLNISFYLGREKTFLFRTSMAKIKFDGDGNKQETNGKRETSPVKGSAPPFASSASSPSKKKRIYFDADGMDDGIRDSARDSNHYSTHDSTNSPHKARRKAHKKVDIEQRNRMLEIRKQLPIWTGREALIDAVHNNDIIVVLGETGSGKTTQLPQFLLESGIGSGRKIAVTQPRRVAAVSLAHRVSQETGTQLGSLVGYSVRFDDMSWKGTRLKYMTDGMLMRELLSDELLSQYGVIVIDEAHERTLRTDLIIGTLKSIMRRRHSAALPPLKVVVMSATLDADKFARFYNAPVLYVKGRQHPVRIFNAREDIQDYVDGALKTIFQIHQTQPLPGDILVFLPGQEEINTLGASISLIADGAPLKHDISILRLYASLSPAQQQKVFVNAPANTRKIILATNVAETSITIAGVRHVIDSGLARERKYYSSHGGIGVDTLFVKPISKSSAMQRAGRAGRESAGTCYRLYTEKTFLSLPPTTPPEIERTNLNFAILQLKAVSEETFRNFEWLDEPSEEAMQQAHMNLFGLGAVNERGEITEVGKKLAGMPLDPGIARMLLAAQTRECVGTLLSLCALLAVDSPIYTATSASQEQEEQQHTRDRFASRHGDHISLLHIWDAYMDVVQSGSTGDVKEWCVANKLSERTLRRARDIRSQLSHQCLKMGMDVSVNAHTQDDETILQCVLEGMFHNVAIRQGDGTYRQIVNQGLVKIHPTSCLLQRKAPCIMYSELTLTTATYARTVSAIHPAWLRAVAFYNQRGSM</sequence>
<dbReference type="SMART" id="SM00487">
    <property type="entry name" value="DEXDc"/>
    <property type="match status" value="1"/>
</dbReference>
<evidence type="ECO:0000256" key="7">
    <source>
        <dbReference type="ARBA" id="ARBA00047984"/>
    </source>
</evidence>
<dbReference type="InterPro" id="IPR007502">
    <property type="entry name" value="Helicase-assoc_dom"/>
</dbReference>
<dbReference type="Pfam" id="PF21010">
    <property type="entry name" value="HA2_C"/>
    <property type="match status" value="1"/>
</dbReference>
<dbReference type="InterPro" id="IPR001650">
    <property type="entry name" value="Helicase_C-like"/>
</dbReference>
<dbReference type="PROSITE" id="PS00690">
    <property type="entry name" value="DEAH_ATP_HELICASE"/>
    <property type="match status" value="1"/>
</dbReference>
<dbReference type="GO" id="GO:0045943">
    <property type="term" value="P:positive regulation of transcription by RNA polymerase I"/>
    <property type="evidence" value="ECO:0007669"/>
    <property type="project" value="TreeGrafter"/>
</dbReference>
<feature type="region of interest" description="Disordered" evidence="8">
    <location>
        <begin position="122"/>
        <end position="151"/>
    </location>
</feature>
<protein>
    <recommendedName>
        <fullName evidence="1">RNA helicase</fullName>
        <ecNumber evidence="1">3.6.4.13</ecNumber>
    </recommendedName>
</protein>